<evidence type="ECO:0000259" key="2">
    <source>
        <dbReference type="Pfam" id="PF02120"/>
    </source>
</evidence>
<organism evidence="3 4">
    <name type="scientific">Neorhizobium galegae bv. orientalis str. HAMBI 540</name>
    <dbReference type="NCBI Taxonomy" id="1028800"/>
    <lineage>
        <taxon>Bacteria</taxon>
        <taxon>Pseudomonadati</taxon>
        <taxon>Pseudomonadota</taxon>
        <taxon>Alphaproteobacteria</taxon>
        <taxon>Hyphomicrobiales</taxon>
        <taxon>Rhizobiaceae</taxon>
        <taxon>Rhizobium/Agrobacterium group</taxon>
        <taxon>Neorhizobium</taxon>
    </lineage>
</organism>
<feature type="region of interest" description="Disordered" evidence="1">
    <location>
        <begin position="413"/>
        <end position="488"/>
    </location>
</feature>
<evidence type="ECO:0000313" key="3">
    <source>
        <dbReference type="EMBL" id="CDN46390.1"/>
    </source>
</evidence>
<sequence length="488" mass="50197">MITDILGGGKTGAADAASSTKQGVAGRKGADGSSGFSDALSGFDRDASSNNKDVPEEGAHASSAEERMAGDVKHGKPKPIIDIKPESLRRPIEETEETAGALKQAAANGLKEKQVTPAEKKLREALEAAKAVARKSDEVQGKRAARSEKAAATETDGSEDLDLSMLVADDAKITDMLSLLTSGETSVGEISAMISKNAPGQQPNKRAKGQEGSGHEVDALAVKDPKHAGVRSEADGDPLSTPLDTDTSAPGTRVFRFSNARGDQHVDMTVGGRGERGAMEPRVPSNGAAENVTVLDARRFLGLAQNSNGANLTAMLSGDPEWAGAMSPSSALSNAAAQSSTGTVVNTLKLQMNPHDLGAVTAMLRLHGEELNVHLTVETRAAYRQLSEDSGGILDALRAQGFAVDQVTISIAPTADSDGTSSQQGQPGQAGQQAMAEGGRQGQAAGRGQQQNGERQAADQGTRNANDAAPDNVAGTAPGGARPGQLYL</sequence>
<reference evidence="4" key="1">
    <citation type="journal article" date="2014" name="BMC Genomics">
        <title>Genome sequencing of two Neorhizobium galegae strains reveals a noeT gene responsible for the unusual acetylation of the nodulation factors.</title>
        <authorList>
            <person name="Osterman J."/>
            <person name="Marsh J."/>
            <person name="Laine P.K."/>
            <person name="Zeng Z."/>
            <person name="Alatalo E."/>
            <person name="Sullivan J.T."/>
            <person name="Young J.P."/>
            <person name="Thomas-Oates J."/>
            <person name="Paulin L."/>
            <person name="Lindstrom K."/>
        </authorList>
    </citation>
    <scope>NUCLEOTIDE SEQUENCE [LARGE SCALE GENOMIC DNA]</scope>
    <source>
        <strain evidence="4">HAMBI 540</strain>
    </source>
</reference>
<dbReference type="OrthoDB" id="8117459at2"/>
<name>A0A068SMW6_NEOGA</name>
<protein>
    <submittedName>
        <fullName evidence="3">Chemotaxis motility protein</fullName>
    </submittedName>
</protein>
<feature type="region of interest" description="Disordered" evidence="1">
    <location>
        <begin position="1"/>
        <end position="117"/>
    </location>
</feature>
<keyword evidence="4" id="KW-1185">Reference proteome</keyword>
<feature type="compositionally biased region" description="Basic and acidic residues" evidence="1">
    <location>
        <begin position="43"/>
        <end position="93"/>
    </location>
</feature>
<dbReference type="CDD" id="cd17470">
    <property type="entry name" value="T3SS_Flik_C"/>
    <property type="match status" value="1"/>
</dbReference>
<dbReference type="RefSeq" id="WP_046599549.1">
    <property type="nucleotide sequence ID" value="NZ_HG938353.1"/>
</dbReference>
<dbReference type="InterPro" id="IPR021136">
    <property type="entry name" value="Flagellar_hook_control-like_C"/>
</dbReference>
<dbReference type="Proteomes" id="UP000028181">
    <property type="component" value="Chromosome I"/>
</dbReference>
<dbReference type="AlphaFoldDB" id="A0A068SMW6"/>
<dbReference type="PATRIC" id="fig|1028800.3.peg.198"/>
<dbReference type="HOGENOM" id="CLU_572205_0_0_5"/>
<dbReference type="Pfam" id="PF02120">
    <property type="entry name" value="Flg_hook"/>
    <property type="match status" value="1"/>
</dbReference>
<dbReference type="Gene3D" id="3.30.750.140">
    <property type="match status" value="1"/>
</dbReference>
<evidence type="ECO:0000256" key="1">
    <source>
        <dbReference type="SAM" id="MobiDB-lite"/>
    </source>
</evidence>
<feature type="domain" description="Flagellar hook-length control protein-like C-terminal" evidence="2">
    <location>
        <begin position="342"/>
        <end position="412"/>
    </location>
</feature>
<feature type="compositionally biased region" description="Polar residues" evidence="1">
    <location>
        <begin position="413"/>
        <end position="422"/>
    </location>
</feature>
<dbReference type="EMBL" id="HG938353">
    <property type="protein sequence ID" value="CDN46390.1"/>
    <property type="molecule type" value="Genomic_DNA"/>
</dbReference>
<feature type="region of interest" description="Disordered" evidence="1">
    <location>
        <begin position="131"/>
        <end position="160"/>
    </location>
</feature>
<accession>A0A068SMW6</accession>
<dbReference type="KEGG" id="ngg:RG540_CH01950"/>
<evidence type="ECO:0000313" key="4">
    <source>
        <dbReference type="Proteomes" id="UP000028181"/>
    </source>
</evidence>
<feature type="compositionally biased region" description="Basic and acidic residues" evidence="1">
    <location>
        <begin position="134"/>
        <end position="151"/>
    </location>
</feature>
<feature type="region of interest" description="Disordered" evidence="1">
    <location>
        <begin position="195"/>
        <end position="251"/>
    </location>
</feature>
<feature type="compositionally biased region" description="Gly residues" evidence="1">
    <location>
        <begin position="1"/>
        <end position="11"/>
    </location>
</feature>
<proteinExistence type="predicted"/>
<dbReference type="eggNOG" id="COG3144">
    <property type="taxonomic scope" value="Bacteria"/>
</dbReference>
<gene>
    <name evidence="3" type="ORF">RG540_CH01950</name>
</gene>
<feature type="region of interest" description="Disordered" evidence="1">
    <location>
        <begin position="265"/>
        <end position="285"/>
    </location>
</feature>
<feature type="compositionally biased region" description="Basic and acidic residues" evidence="1">
    <location>
        <begin position="213"/>
        <end position="234"/>
    </location>
</feature>
<dbReference type="InterPro" id="IPR038610">
    <property type="entry name" value="FliK-like_C_sf"/>
</dbReference>
<dbReference type="GeneID" id="24257370"/>
<feature type="compositionally biased region" description="Low complexity" evidence="1">
    <location>
        <begin position="423"/>
        <end position="455"/>
    </location>
</feature>